<dbReference type="Proteomes" id="UP000824243">
    <property type="component" value="Unassembled WGS sequence"/>
</dbReference>
<comment type="caution">
    <text evidence="3">The sequence shown here is derived from an EMBL/GenBank/DDBJ whole genome shotgun (WGS) entry which is preliminary data.</text>
</comment>
<evidence type="ECO:0000256" key="1">
    <source>
        <dbReference type="SAM" id="MobiDB-lite"/>
    </source>
</evidence>
<keyword evidence="2" id="KW-0472">Membrane</keyword>
<evidence type="ECO:0000313" key="4">
    <source>
        <dbReference type="Proteomes" id="UP000824243"/>
    </source>
</evidence>
<name>A0A9D2AS30_9FIRM</name>
<organism evidence="3 4">
    <name type="scientific">Candidatus Mediterraneibacter caccavium</name>
    <dbReference type="NCBI Taxonomy" id="2838661"/>
    <lineage>
        <taxon>Bacteria</taxon>
        <taxon>Bacillati</taxon>
        <taxon>Bacillota</taxon>
        <taxon>Clostridia</taxon>
        <taxon>Lachnospirales</taxon>
        <taxon>Lachnospiraceae</taxon>
        <taxon>Mediterraneibacter</taxon>
    </lineage>
</organism>
<keyword evidence="2" id="KW-0812">Transmembrane</keyword>
<evidence type="ECO:0000256" key="2">
    <source>
        <dbReference type="SAM" id="Phobius"/>
    </source>
</evidence>
<feature type="compositionally biased region" description="Low complexity" evidence="1">
    <location>
        <begin position="260"/>
        <end position="277"/>
    </location>
</feature>
<gene>
    <name evidence="3" type="ORF">H9981_02395</name>
</gene>
<evidence type="ECO:0000313" key="3">
    <source>
        <dbReference type="EMBL" id="HIX47858.1"/>
    </source>
</evidence>
<feature type="compositionally biased region" description="Pro residues" evidence="1">
    <location>
        <begin position="213"/>
        <end position="225"/>
    </location>
</feature>
<proteinExistence type="predicted"/>
<dbReference type="AlphaFoldDB" id="A0A9D2AS30"/>
<accession>A0A9D2AS30</accession>
<feature type="transmembrane region" description="Helical" evidence="2">
    <location>
        <begin position="133"/>
        <end position="157"/>
    </location>
</feature>
<reference evidence="3" key="1">
    <citation type="journal article" date="2021" name="PeerJ">
        <title>Extensive microbial diversity within the chicken gut microbiome revealed by metagenomics and culture.</title>
        <authorList>
            <person name="Gilroy R."/>
            <person name="Ravi A."/>
            <person name="Getino M."/>
            <person name="Pursley I."/>
            <person name="Horton D.L."/>
            <person name="Alikhan N.F."/>
            <person name="Baker D."/>
            <person name="Gharbi K."/>
            <person name="Hall N."/>
            <person name="Watson M."/>
            <person name="Adriaenssens E.M."/>
            <person name="Foster-Nyarko E."/>
            <person name="Jarju S."/>
            <person name="Secka A."/>
            <person name="Antonio M."/>
            <person name="Oren A."/>
            <person name="Chaudhuri R.R."/>
            <person name="La Ragione R."/>
            <person name="Hildebrand F."/>
            <person name="Pallen M.J."/>
        </authorList>
    </citation>
    <scope>NUCLEOTIDE SEQUENCE</scope>
    <source>
        <strain evidence="3">ChiSjej5B23-15282</strain>
    </source>
</reference>
<feature type="transmembrane region" description="Helical" evidence="2">
    <location>
        <begin position="94"/>
        <end position="127"/>
    </location>
</feature>
<feature type="region of interest" description="Disordered" evidence="1">
    <location>
        <begin position="210"/>
        <end position="286"/>
    </location>
</feature>
<protein>
    <submittedName>
        <fullName evidence="3">RNA-binding protein</fullName>
    </submittedName>
</protein>
<keyword evidence="2" id="KW-1133">Transmembrane helix</keyword>
<reference evidence="3" key="2">
    <citation type="submission" date="2021-04" db="EMBL/GenBank/DDBJ databases">
        <authorList>
            <person name="Gilroy R."/>
        </authorList>
    </citation>
    <scope>NUCLEOTIDE SEQUENCE</scope>
    <source>
        <strain evidence="3">ChiSjej5B23-15282</strain>
    </source>
</reference>
<feature type="transmembrane region" description="Helical" evidence="2">
    <location>
        <begin position="178"/>
        <end position="200"/>
    </location>
</feature>
<feature type="transmembrane region" description="Helical" evidence="2">
    <location>
        <begin position="20"/>
        <end position="46"/>
    </location>
</feature>
<dbReference type="EMBL" id="DXFA01000043">
    <property type="protein sequence ID" value="HIX47858.1"/>
    <property type="molecule type" value="Genomic_DNA"/>
</dbReference>
<sequence length="286" mass="30491">MGRDYHYTYEYNYPVSNSEGLVGVILSVYLIILTLILAFVLVSYIFHSVGLYTIGKRMGKEYPWLAFIPYARDYFQGELAGPIKLKNKEIKNPGIWNLIIPIISSVLAGVFGVLIILVTGVGAAAQISGAGGAGIALLFVIMMYTLLIVAVIAAQAAQMALKVLINKQILERFTAGNMGLVHAVLMIVVPLYEAICFFVMRNREFNPGMEPEITPPPAPLPPVIPGGPEGPERPGGSAAIPPAPPQEGPENPVDVPVPLAGEEGAAPAAETAEAAGPEADRDEKTE</sequence>